<evidence type="ECO:0000256" key="4">
    <source>
        <dbReference type="ARBA" id="ARBA00022970"/>
    </source>
</evidence>
<accession>A0A327JHG1</accession>
<evidence type="ECO:0000256" key="5">
    <source>
        <dbReference type="ARBA" id="ARBA00022989"/>
    </source>
</evidence>
<dbReference type="GO" id="GO:0005886">
    <property type="term" value="C:plasma membrane"/>
    <property type="evidence" value="ECO:0007669"/>
    <property type="project" value="UniProtKB-SubCell"/>
</dbReference>
<evidence type="ECO:0000256" key="3">
    <source>
        <dbReference type="ARBA" id="ARBA00022692"/>
    </source>
</evidence>
<keyword evidence="3 7" id="KW-0812">Transmembrane</keyword>
<evidence type="ECO:0000259" key="8">
    <source>
        <dbReference type="PROSITE" id="PS50928"/>
    </source>
</evidence>
<feature type="transmembrane region" description="Helical" evidence="7">
    <location>
        <begin position="29"/>
        <end position="51"/>
    </location>
</feature>
<keyword evidence="5 7" id="KW-1133">Transmembrane helix</keyword>
<evidence type="ECO:0000256" key="7">
    <source>
        <dbReference type="RuleBase" id="RU363032"/>
    </source>
</evidence>
<dbReference type="GO" id="GO:0006865">
    <property type="term" value="P:amino acid transport"/>
    <property type="evidence" value="ECO:0007669"/>
    <property type="project" value="UniProtKB-KW"/>
</dbReference>
<dbReference type="InterPro" id="IPR035906">
    <property type="entry name" value="MetI-like_sf"/>
</dbReference>
<sequence length="399" mass="43330">MKSSVVRSRSERHTAPAAPLWRSARVRGIAWQVLLLAAVIGTIAWMGVNAMRALDERGMTSGLDFLFSGTSFPLGEGFFSFTQGETYLRAFLVGIGNTVVLSFLGIVSATVLGGAIGIARLSQNGLISGVAGGYVLLFRNSPQLVQIVFWYTFFTLLPAPRGSWEFGLGIFASNRGLTLPAPDRIDVFLWCLLAFAVGVVTSLIAGRIADHRRRRTGQRRRWAFWARVLPPLGFPLVLWALFGAPATWSVPELAGFNFRGGVILSPEFLAIYFGLTFYIAAFIAEIVRGGLRSVEDGQMEASKAIGLGGADMYRKVIVPQALRAIIPPLSAQYVSLLKNSSLAVAVGYPDLFSVSNTLLTYSGRTIEVLSIMALVYLTISLFVGALSNLANHYVQIPER</sequence>
<protein>
    <recommendedName>
        <fullName evidence="8">ABC transmembrane type-1 domain-containing protein</fullName>
    </recommendedName>
</protein>
<keyword evidence="7" id="KW-0813">Transport</keyword>
<dbReference type="CDD" id="cd06261">
    <property type="entry name" value="TM_PBP2"/>
    <property type="match status" value="1"/>
</dbReference>
<evidence type="ECO:0000313" key="10">
    <source>
        <dbReference type="Proteomes" id="UP000249299"/>
    </source>
</evidence>
<dbReference type="Proteomes" id="UP000249299">
    <property type="component" value="Unassembled WGS sequence"/>
</dbReference>
<feature type="transmembrane region" description="Helical" evidence="7">
    <location>
        <begin position="368"/>
        <end position="390"/>
    </location>
</feature>
<dbReference type="EMBL" id="NPEV01000048">
    <property type="protein sequence ID" value="RAI25411.1"/>
    <property type="molecule type" value="Genomic_DNA"/>
</dbReference>
<feature type="transmembrane region" description="Helical" evidence="7">
    <location>
        <begin position="268"/>
        <end position="287"/>
    </location>
</feature>
<comment type="similarity">
    <text evidence="2">Belongs to the binding-protein-dependent transport system permease family. HisMQ subfamily.</text>
</comment>
<dbReference type="SUPFAM" id="SSF161098">
    <property type="entry name" value="MetI-like"/>
    <property type="match status" value="2"/>
</dbReference>
<evidence type="ECO:0000256" key="2">
    <source>
        <dbReference type="ARBA" id="ARBA00010072"/>
    </source>
</evidence>
<dbReference type="PROSITE" id="PS50928">
    <property type="entry name" value="ABC_TM1"/>
    <property type="match status" value="1"/>
</dbReference>
<comment type="subcellular location">
    <subcellularLocation>
        <location evidence="1 7">Cell membrane</location>
        <topology evidence="1 7">Multi-pass membrane protein</topology>
    </subcellularLocation>
</comment>
<keyword evidence="6 7" id="KW-0472">Membrane</keyword>
<feature type="domain" description="ABC transmembrane type-1" evidence="8">
    <location>
        <begin position="95"/>
        <end position="387"/>
    </location>
</feature>
<keyword evidence="10" id="KW-1185">Reference proteome</keyword>
<keyword evidence="4" id="KW-0029">Amino-acid transport</keyword>
<dbReference type="AlphaFoldDB" id="A0A327JHG1"/>
<organism evidence="9 10">
    <name type="scientific">Rhodobium orientis</name>
    <dbReference type="NCBI Taxonomy" id="34017"/>
    <lineage>
        <taxon>Bacteria</taxon>
        <taxon>Pseudomonadati</taxon>
        <taxon>Pseudomonadota</taxon>
        <taxon>Alphaproteobacteria</taxon>
        <taxon>Hyphomicrobiales</taxon>
        <taxon>Rhodobiaceae</taxon>
        <taxon>Rhodobium</taxon>
    </lineage>
</organism>
<feature type="transmembrane region" description="Helical" evidence="7">
    <location>
        <begin position="228"/>
        <end position="248"/>
    </location>
</feature>
<comment type="caution">
    <text evidence="9">The sequence shown here is derived from an EMBL/GenBank/DDBJ whole genome shotgun (WGS) entry which is preliminary data.</text>
</comment>
<dbReference type="Pfam" id="PF00528">
    <property type="entry name" value="BPD_transp_1"/>
    <property type="match status" value="1"/>
</dbReference>
<dbReference type="PANTHER" id="PTHR30614">
    <property type="entry name" value="MEMBRANE COMPONENT OF AMINO ACID ABC TRANSPORTER"/>
    <property type="match status" value="1"/>
</dbReference>
<feature type="transmembrane region" description="Helical" evidence="7">
    <location>
        <begin position="87"/>
        <end position="119"/>
    </location>
</feature>
<reference evidence="9 10" key="1">
    <citation type="submission" date="2017-07" db="EMBL/GenBank/DDBJ databases">
        <title>Draft Genome Sequences of Select Purple Nonsulfur Bacteria.</title>
        <authorList>
            <person name="Lasarre B."/>
            <person name="Mckinlay J.B."/>
        </authorList>
    </citation>
    <scope>NUCLEOTIDE SEQUENCE [LARGE SCALE GENOMIC DNA]</scope>
    <source>
        <strain evidence="9 10">DSM 11290</strain>
    </source>
</reference>
<evidence type="ECO:0000256" key="6">
    <source>
        <dbReference type="ARBA" id="ARBA00023136"/>
    </source>
</evidence>
<dbReference type="InterPro" id="IPR043429">
    <property type="entry name" value="ArtM/GltK/GlnP/TcyL/YhdX-like"/>
</dbReference>
<gene>
    <name evidence="9" type="ORF">CH339_18355</name>
</gene>
<name>A0A327JHG1_9HYPH</name>
<evidence type="ECO:0000313" key="9">
    <source>
        <dbReference type="EMBL" id="RAI25411.1"/>
    </source>
</evidence>
<dbReference type="PANTHER" id="PTHR30614:SF37">
    <property type="entry name" value="AMINO-ACID ABC TRANSPORTER PERMEASE PROTEIN YHDX-RELATED"/>
    <property type="match status" value="1"/>
</dbReference>
<feature type="transmembrane region" description="Helical" evidence="7">
    <location>
        <begin position="187"/>
        <end position="208"/>
    </location>
</feature>
<dbReference type="InterPro" id="IPR000515">
    <property type="entry name" value="MetI-like"/>
</dbReference>
<dbReference type="Gene3D" id="1.10.3720.10">
    <property type="entry name" value="MetI-like"/>
    <property type="match status" value="2"/>
</dbReference>
<dbReference type="OrthoDB" id="9808531at2"/>
<dbReference type="GO" id="GO:0055085">
    <property type="term" value="P:transmembrane transport"/>
    <property type="evidence" value="ECO:0007669"/>
    <property type="project" value="InterPro"/>
</dbReference>
<evidence type="ECO:0000256" key="1">
    <source>
        <dbReference type="ARBA" id="ARBA00004651"/>
    </source>
</evidence>
<proteinExistence type="inferred from homology"/>